<keyword evidence="2" id="KW-1185">Reference proteome</keyword>
<dbReference type="RefSeq" id="WP_390198025.1">
    <property type="nucleotide sequence ID" value="NZ_JBHMEP010000021.1"/>
</dbReference>
<dbReference type="EMBL" id="JBHMEP010000021">
    <property type="protein sequence ID" value="MFB9137776.1"/>
    <property type="molecule type" value="Genomic_DNA"/>
</dbReference>
<evidence type="ECO:0000313" key="2">
    <source>
        <dbReference type="Proteomes" id="UP001589645"/>
    </source>
</evidence>
<dbReference type="Proteomes" id="UP001589645">
    <property type="component" value="Unassembled WGS sequence"/>
</dbReference>
<accession>A0ABV5HU27</accession>
<evidence type="ECO:0000313" key="1">
    <source>
        <dbReference type="EMBL" id="MFB9137776.1"/>
    </source>
</evidence>
<organism evidence="1 2">
    <name type="scientific">Vibrio olivae</name>
    <dbReference type="NCBI Taxonomy" id="1243002"/>
    <lineage>
        <taxon>Bacteria</taxon>
        <taxon>Pseudomonadati</taxon>
        <taxon>Pseudomonadota</taxon>
        <taxon>Gammaproteobacteria</taxon>
        <taxon>Vibrionales</taxon>
        <taxon>Vibrionaceae</taxon>
        <taxon>Vibrio</taxon>
    </lineage>
</organism>
<reference evidence="1 2" key="1">
    <citation type="submission" date="2024-09" db="EMBL/GenBank/DDBJ databases">
        <authorList>
            <person name="Sun Q."/>
            <person name="Mori K."/>
        </authorList>
    </citation>
    <scope>NUCLEOTIDE SEQUENCE [LARGE SCALE GENOMIC DNA]</scope>
    <source>
        <strain evidence="1 2">CECT 8064</strain>
    </source>
</reference>
<comment type="caution">
    <text evidence="1">The sequence shown here is derived from an EMBL/GenBank/DDBJ whole genome shotgun (WGS) entry which is preliminary data.</text>
</comment>
<proteinExistence type="predicted"/>
<sequence>MEMGTRRSNKGAEYTERGILDILNRQFLVSPRWIINNLYVYNWGSDYLAITRSMYAYEVEVKISLADYNKDFEKQEKHQVMQGWFEVRKQALYETGDWVRYGRPNYFYYCVPDGLVDPKDIPPYAGLAYVCGRNLRKVKDAPILHRDKFDPEAYKMADKFYYNWWNERRKARQIEGKDMKDEFRKSMKKVREKITVDAKIKAMEAFWSVCDYAYWPYGGRGVPGMRPNCSACGEECKLQCPKGKEFKNKIR</sequence>
<name>A0ABV5HU27_9VIBR</name>
<protein>
    <submittedName>
        <fullName evidence="1">Uncharacterized protein</fullName>
    </submittedName>
</protein>
<gene>
    <name evidence="1" type="ORF">ACFFUV_22765</name>
</gene>